<gene>
    <name evidence="1" type="ORF">BpHYR1_017383</name>
</gene>
<organism evidence="1 2">
    <name type="scientific">Brachionus plicatilis</name>
    <name type="common">Marine rotifer</name>
    <name type="synonym">Brachionus muelleri</name>
    <dbReference type="NCBI Taxonomy" id="10195"/>
    <lineage>
        <taxon>Eukaryota</taxon>
        <taxon>Metazoa</taxon>
        <taxon>Spiralia</taxon>
        <taxon>Gnathifera</taxon>
        <taxon>Rotifera</taxon>
        <taxon>Eurotatoria</taxon>
        <taxon>Monogononta</taxon>
        <taxon>Pseudotrocha</taxon>
        <taxon>Ploima</taxon>
        <taxon>Brachionidae</taxon>
        <taxon>Brachionus</taxon>
    </lineage>
</organism>
<dbReference type="Proteomes" id="UP000276133">
    <property type="component" value="Unassembled WGS sequence"/>
</dbReference>
<proteinExistence type="predicted"/>
<dbReference type="AlphaFoldDB" id="A0A3M7RHD2"/>
<dbReference type="EMBL" id="REGN01003369">
    <property type="protein sequence ID" value="RNA22982.1"/>
    <property type="molecule type" value="Genomic_DNA"/>
</dbReference>
<keyword evidence="2" id="KW-1185">Reference proteome</keyword>
<reference evidence="1 2" key="1">
    <citation type="journal article" date="2018" name="Sci. Rep.">
        <title>Genomic signatures of local adaptation to the degree of environmental predictability in rotifers.</title>
        <authorList>
            <person name="Franch-Gras L."/>
            <person name="Hahn C."/>
            <person name="Garcia-Roger E.M."/>
            <person name="Carmona M.J."/>
            <person name="Serra M."/>
            <person name="Gomez A."/>
        </authorList>
    </citation>
    <scope>NUCLEOTIDE SEQUENCE [LARGE SCALE GENOMIC DNA]</scope>
    <source>
        <strain evidence="1">HYR1</strain>
    </source>
</reference>
<accession>A0A3M7RHD2</accession>
<evidence type="ECO:0000313" key="2">
    <source>
        <dbReference type="Proteomes" id="UP000276133"/>
    </source>
</evidence>
<name>A0A3M7RHD2_BRAPC</name>
<sequence>MYHQLRNLMGGIYYTIKYRKFIIKILSQSRAFIFPNIKCTSIIRNLPVPKLNNNFLIVEYNELLDDEQRSIEEINENAALEMLITKKKINEKEME</sequence>
<evidence type="ECO:0000313" key="1">
    <source>
        <dbReference type="EMBL" id="RNA22982.1"/>
    </source>
</evidence>
<comment type="caution">
    <text evidence="1">The sequence shown here is derived from an EMBL/GenBank/DDBJ whole genome shotgun (WGS) entry which is preliminary data.</text>
</comment>
<protein>
    <submittedName>
        <fullName evidence="1">Uncharacterized protein</fullName>
    </submittedName>
</protein>